<accession>A0A2T5MJA6</accession>
<keyword evidence="5" id="KW-1185">Reference proteome</keyword>
<evidence type="ECO:0000256" key="1">
    <source>
        <dbReference type="ARBA" id="ARBA00022603"/>
    </source>
</evidence>
<dbReference type="EMBL" id="QANS01000001">
    <property type="protein sequence ID" value="PTU32638.1"/>
    <property type="molecule type" value="Genomic_DNA"/>
</dbReference>
<comment type="caution">
    <text evidence="4">The sequence shown here is derived from an EMBL/GenBank/DDBJ whole genome shotgun (WGS) entry which is preliminary data.</text>
</comment>
<keyword evidence="3" id="KW-0698">rRNA processing</keyword>
<comment type="function">
    <text evidence="3">Specifically methylates the guanine in position 966 of 16S rRNA in the assembled 30S particle.</text>
</comment>
<dbReference type="InterPro" id="IPR004398">
    <property type="entry name" value="RNA_MeTrfase_RsmD"/>
</dbReference>
<dbReference type="PIRSF" id="PIRSF004553">
    <property type="entry name" value="CHP00095"/>
    <property type="match status" value="1"/>
</dbReference>
<evidence type="ECO:0000256" key="2">
    <source>
        <dbReference type="ARBA" id="ARBA00022679"/>
    </source>
</evidence>
<keyword evidence="3" id="KW-0949">S-adenosyl-L-methionine</keyword>
<dbReference type="PANTHER" id="PTHR43542">
    <property type="entry name" value="METHYLTRANSFERASE"/>
    <property type="match status" value="1"/>
</dbReference>
<dbReference type="EC" id="2.1.1.171" evidence="3"/>
<dbReference type="CDD" id="cd02440">
    <property type="entry name" value="AdoMet_MTases"/>
    <property type="match status" value="1"/>
</dbReference>
<dbReference type="NCBIfam" id="TIGR00095">
    <property type="entry name" value="16S rRNA (guanine(966)-N(2))-methyltransferase RsmD"/>
    <property type="match status" value="1"/>
</dbReference>
<evidence type="ECO:0000313" key="4">
    <source>
        <dbReference type="EMBL" id="PTU32638.1"/>
    </source>
</evidence>
<dbReference type="PANTHER" id="PTHR43542:SF1">
    <property type="entry name" value="METHYLTRANSFERASE"/>
    <property type="match status" value="1"/>
</dbReference>
<reference evidence="4 5" key="1">
    <citation type="submission" date="2018-04" db="EMBL/GenBank/DDBJ databases">
        <title>Novel species isolated from glacier.</title>
        <authorList>
            <person name="Liu Q."/>
            <person name="Xin Y.-H."/>
        </authorList>
    </citation>
    <scope>NUCLEOTIDE SEQUENCE [LARGE SCALE GENOMIC DNA]</scope>
    <source>
        <strain evidence="4 5">GT1R17</strain>
    </source>
</reference>
<proteinExistence type="inferred from homology"/>
<dbReference type="RefSeq" id="WP_107938347.1">
    <property type="nucleotide sequence ID" value="NZ_QANS01000001.1"/>
</dbReference>
<dbReference type="Pfam" id="PF03602">
    <property type="entry name" value="Cons_hypoth95"/>
    <property type="match status" value="1"/>
</dbReference>
<dbReference type="OrthoDB" id="9803017at2"/>
<sequence length="190" mass="21219">MSRRPLGKLRIIGGEHRSRLVEFDAESGVRPTPDRVRQTVFDWLSPIIDGSRCLDLFAGSGALGLEAISRGAAHTSFVEIGMRQNTLIKSALLMLKVPHQRFDVAMLDAVSYISQTWHRYNVVFLDPPFASGLLESALEDLPKVLAPFNRIYIEWPEGKQPSLPTGFSWLKEKKAGKVCYGLATYSLEKS</sequence>
<keyword evidence="2 3" id="KW-0808">Transferase</keyword>
<name>A0A2T5MJA6_9GAMM</name>
<dbReference type="InterPro" id="IPR029063">
    <property type="entry name" value="SAM-dependent_MTases_sf"/>
</dbReference>
<comment type="similarity">
    <text evidence="3">Belongs to the methyltransferase superfamily. RsmD family.</text>
</comment>
<dbReference type="AlphaFoldDB" id="A0A2T5MJA6"/>
<comment type="catalytic activity">
    <reaction evidence="3">
        <text>guanosine(966) in 16S rRNA + S-adenosyl-L-methionine = N(2)-methylguanosine(966) in 16S rRNA + S-adenosyl-L-homocysteine + H(+)</text>
        <dbReference type="Rhea" id="RHEA:23548"/>
        <dbReference type="Rhea" id="RHEA-COMP:10211"/>
        <dbReference type="Rhea" id="RHEA-COMP:10212"/>
        <dbReference type="ChEBI" id="CHEBI:15378"/>
        <dbReference type="ChEBI" id="CHEBI:57856"/>
        <dbReference type="ChEBI" id="CHEBI:59789"/>
        <dbReference type="ChEBI" id="CHEBI:74269"/>
        <dbReference type="ChEBI" id="CHEBI:74481"/>
        <dbReference type="EC" id="2.1.1.171"/>
    </reaction>
</comment>
<organism evidence="4 5">
    <name type="scientific">Stenotrophobium rhamnosiphilum</name>
    <dbReference type="NCBI Taxonomy" id="2029166"/>
    <lineage>
        <taxon>Bacteria</taxon>
        <taxon>Pseudomonadati</taxon>
        <taxon>Pseudomonadota</taxon>
        <taxon>Gammaproteobacteria</taxon>
        <taxon>Nevskiales</taxon>
        <taxon>Nevskiaceae</taxon>
        <taxon>Stenotrophobium</taxon>
    </lineage>
</organism>
<dbReference type="Gene3D" id="3.40.50.150">
    <property type="entry name" value="Vaccinia Virus protein VP39"/>
    <property type="match status" value="1"/>
</dbReference>
<dbReference type="GO" id="GO:0052913">
    <property type="term" value="F:16S rRNA (guanine(966)-N(2))-methyltransferase activity"/>
    <property type="evidence" value="ECO:0007669"/>
    <property type="project" value="UniProtKB-EC"/>
</dbReference>
<evidence type="ECO:0000313" key="5">
    <source>
        <dbReference type="Proteomes" id="UP000244248"/>
    </source>
</evidence>
<dbReference type="Proteomes" id="UP000244248">
    <property type="component" value="Unassembled WGS sequence"/>
</dbReference>
<protein>
    <recommendedName>
        <fullName evidence="3">Ribosomal RNA small subunit methyltransferase D</fullName>
        <ecNumber evidence="3">2.1.1.171</ecNumber>
    </recommendedName>
</protein>
<dbReference type="SUPFAM" id="SSF53335">
    <property type="entry name" value="S-adenosyl-L-methionine-dependent methyltransferases"/>
    <property type="match status" value="1"/>
</dbReference>
<gene>
    <name evidence="4" type="primary">rsmD</name>
    <name evidence="4" type="ORF">CJD38_00500</name>
</gene>
<evidence type="ECO:0000256" key="3">
    <source>
        <dbReference type="PIRNR" id="PIRNR004553"/>
    </source>
</evidence>
<keyword evidence="1 3" id="KW-0489">Methyltransferase</keyword>